<accession>A0A0V1DSA3</accession>
<name>A0A0V1DSA3_TRIPS</name>
<organism evidence="1 2">
    <name type="scientific">Trichinella pseudospiralis</name>
    <name type="common">Parasitic roundworm</name>
    <dbReference type="NCBI Taxonomy" id="6337"/>
    <lineage>
        <taxon>Eukaryota</taxon>
        <taxon>Metazoa</taxon>
        <taxon>Ecdysozoa</taxon>
        <taxon>Nematoda</taxon>
        <taxon>Enoplea</taxon>
        <taxon>Dorylaimia</taxon>
        <taxon>Trichinellida</taxon>
        <taxon>Trichinellidae</taxon>
        <taxon>Trichinella</taxon>
    </lineage>
</organism>
<sequence length="53" mass="6091">MEYWSSIKNMEYYMIFRQMDETGKDHSEENCIGEGTGTGTFWGIRYGGKGQGI</sequence>
<evidence type="ECO:0000313" key="2">
    <source>
        <dbReference type="Proteomes" id="UP000054995"/>
    </source>
</evidence>
<protein>
    <submittedName>
        <fullName evidence="1">Uncharacterized protein</fullName>
    </submittedName>
</protein>
<dbReference type="AlphaFoldDB" id="A0A0V1DSA3"/>
<evidence type="ECO:0000313" key="1">
    <source>
        <dbReference type="EMBL" id="KRY64447.1"/>
    </source>
</evidence>
<dbReference type="EMBL" id="JYDT01001526">
    <property type="protein sequence ID" value="KRY64447.1"/>
    <property type="molecule type" value="Genomic_DNA"/>
</dbReference>
<dbReference type="Proteomes" id="UP000054995">
    <property type="component" value="Unassembled WGS sequence"/>
</dbReference>
<proteinExistence type="predicted"/>
<reference evidence="1 2" key="1">
    <citation type="submission" date="2015-01" db="EMBL/GenBank/DDBJ databases">
        <title>Evolution of Trichinella species and genotypes.</title>
        <authorList>
            <person name="Korhonen P.K."/>
            <person name="Edoardo P."/>
            <person name="Giuseppe L.R."/>
            <person name="Gasser R.B."/>
        </authorList>
    </citation>
    <scope>NUCLEOTIDE SEQUENCE [LARGE SCALE GENOMIC DNA]</scope>
    <source>
        <strain evidence="1">ISS470</strain>
    </source>
</reference>
<keyword evidence="2" id="KW-1185">Reference proteome</keyword>
<gene>
    <name evidence="1" type="ORF">T4D_11362</name>
</gene>
<comment type="caution">
    <text evidence="1">The sequence shown here is derived from an EMBL/GenBank/DDBJ whole genome shotgun (WGS) entry which is preliminary data.</text>
</comment>